<gene>
    <name evidence="2" type="ordered locus">Pnuc_0313</name>
</gene>
<dbReference type="SUPFAM" id="SSF53756">
    <property type="entry name" value="UDP-Glycosyltransferase/glycogen phosphorylase"/>
    <property type="match status" value="1"/>
</dbReference>
<dbReference type="GeneID" id="40917317"/>
<evidence type="ECO:0000259" key="1">
    <source>
        <dbReference type="Pfam" id="PF00534"/>
    </source>
</evidence>
<dbReference type="RefSeq" id="WP_011902159.1">
    <property type="nucleotide sequence ID" value="NC_009379.1"/>
</dbReference>
<dbReference type="Pfam" id="PF00534">
    <property type="entry name" value="Glycos_transf_1"/>
    <property type="match status" value="1"/>
</dbReference>
<protein>
    <submittedName>
        <fullName evidence="2">Glycosyl transferase, group 1</fullName>
    </submittedName>
</protein>
<feature type="domain" description="Glycosyl transferase family 1" evidence="1">
    <location>
        <begin position="222"/>
        <end position="364"/>
    </location>
</feature>
<name>A4SVM0_POLAQ</name>
<organism evidence="2 3">
    <name type="scientific">Polynucleobacter asymbioticus (strain DSM 18221 / CIP 109841 / QLW-P1DMWA-1)</name>
    <name type="common">Polynucleobacter necessarius subsp. asymbioticus</name>
    <dbReference type="NCBI Taxonomy" id="312153"/>
    <lineage>
        <taxon>Bacteria</taxon>
        <taxon>Pseudomonadati</taxon>
        <taxon>Pseudomonadota</taxon>
        <taxon>Betaproteobacteria</taxon>
        <taxon>Burkholderiales</taxon>
        <taxon>Burkholderiaceae</taxon>
        <taxon>Polynucleobacter</taxon>
    </lineage>
</organism>
<proteinExistence type="predicted"/>
<reference evidence="2 3" key="1">
    <citation type="journal article" date="2012" name="Stand. Genomic Sci.">
        <title>Complete genome sequence of Polynucleobacter necessarius subsp. asymbioticus type strain (QLW-P1DMWA-1(T)).</title>
        <authorList>
            <person name="Meincke L."/>
            <person name="Copeland A."/>
            <person name="Lapidus A."/>
            <person name="Lucas S."/>
            <person name="Berry K.W."/>
            <person name="Del Rio T.G."/>
            <person name="Hammon N."/>
            <person name="Dalin E."/>
            <person name="Tice H."/>
            <person name="Pitluck S."/>
            <person name="Richardson P."/>
            <person name="Bruce D."/>
            <person name="Goodwin L."/>
            <person name="Han C."/>
            <person name="Tapia R."/>
            <person name="Detter J.C."/>
            <person name="Schmutz J."/>
            <person name="Brettin T."/>
            <person name="Larimer F."/>
            <person name="Land M."/>
            <person name="Hauser L."/>
            <person name="Kyrpides N.C."/>
            <person name="Ivanova N."/>
            <person name="Goker M."/>
            <person name="Woyke T."/>
            <person name="Wu Q.L."/>
            <person name="Pockl M."/>
            <person name="Hahn M.W."/>
            <person name="Klenk H.P."/>
        </authorList>
    </citation>
    <scope>NUCLEOTIDE SEQUENCE [LARGE SCALE GENOMIC DNA]</scope>
    <source>
        <strain evidence="3">DSM 18221 / CIP 109841 / QLW-P1DMWA-1</strain>
    </source>
</reference>
<accession>A4SVM0</accession>
<dbReference type="InterPro" id="IPR001296">
    <property type="entry name" value="Glyco_trans_1"/>
</dbReference>
<dbReference type="KEGG" id="pnu:Pnuc_0313"/>
<dbReference type="PANTHER" id="PTHR46401:SF8">
    <property type="entry name" value="BLL6006 PROTEIN"/>
    <property type="match status" value="1"/>
</dbReference>
<dbReference type="GO" id="GO:0016757">
    <property type="term" value="F:glycosyltransferase activity"/>
    <property type="evidence" value="ECO:0007669"/>
    <property type="project" value="InterPro"/>
</dbReference>
<keyword evidence="2" id="KW-0808">Transferase</keyword>
<keyword evidence="3" id="KW-1185">Reference proteome</keyword>
<dbReference type="AlphaFoldDB" id="A4SVM0"/>
<dbReference type="eggNOG" id="COG0438">
    <property type="taxonomic scope" value="Bacteria"/>
</dbReference>
<dbReference type="EMBL" id="CP000655">
    <property type="protein sequence ID" value="ABP33534.1"/>
    <property type="molecule type" value="Genomic_DNA"/>
</dbReference>
<sequence>MKIGILSQGFTGWGGGIDFIRYMLSYLDEEQKTNPDLHKTLFLPKDNFLEKLKKISYPVRNLLKQFKKRRALRWEKRPGFSSGYLQNTYKVFSSSTDIVLAGSNFNAQLRSAISEGSDVVFPCMDVPDKSFSLPWVGYLFDFQHRYYPEFFSKDEIQSRNDAFAKMLFDAQHIVVNGRAVINDAKMFYPEHTAKLHALPFCPCPMPHWLDVQLDVRGKYEITQPYFLICNQFWKHKDHRTAFLAFKEYYDRGGDALLICTGSTDDFRFPKYFQEINHLINELNLTKKIKILGHIPKDDQISLMKNALSVIQPTLFEGGPGGGASYEAISLGIPVIASDIPINKEMNCGELTFFAAGNPMELAKIMLERGEVPSARSDNATLLAQGLERRKNAGRVLYNVFLEAIKDKRAN</sequence>
<dbReference type="Gene3D" id="3.40.50.2000">
    <property type="entry name" value="Glycogen Phosphorylase B"/>
    <property type="match status" value="1"/>
</dbReference>
<dbReference type="CAZy" id="GT4">
    <property type="family name" value="Glycosyltransferase Family 4"/>
</dbReference>
<evidence type="ECO:0000313" key="2">
    <source>
        <dbReference type="EMBL" id="ABP33534.1"/>
    </source>
</evidence>
<dbReference type="PANTHER" id="PTHR46401">
    <property type="entry name" value="GLYCOSYLTRANSFERASE WBBK-RELATED"/>
    <property type="match status" value="1"/>
</dbReference>
<evidence type="ECO:0000313" key="3">
    <source>
        <dbReference type="Proteomes" id="UP000000231"/>
    </source>
</evidence>
<dbReference type="HOGENOM" id="CLU_056938_0_0_4"/>
<dbReference type="Proteomes" id="UP000000231">
    <property type="component" value="Chromosome"/>
</dbReference>